<protein>
    <submittedName>
        <fullName evidence="1">Uncharacterized protein</fullName>
    </submittedName>
</protein>
<comment type="caution">
    <text evidence="1">The sequence shown here is derived from an EMBL/GenBank/DDBJ whole genome shotgun (WGS) entry which is preliminary data.</text>
</comment>
<evidence type="ECO:0000313" key="1">
    <source>
        <dbReference type="EMBL" id="PVE57256.1"/>
    </source>
</evidence>
<dbReference type="RefSeq" id="WP_112956484.1">
    <property type="nucleotide sequence ID" value="NZ_QDFR01000001.1"/>
</dbReference>
<dbReference type="GeneID" id="301042299"/>
<accession>A0AA92C7B8</accession>
<organism evidence="1 2">
    <name type="scientific">Rhizobium rhizogenes</name>
    <name type="common">Agrobacterium rhizogenes</name>
    <dbReference type="NCBI Taxonomy" id="359"/>
    <lineage>
        <taxon>Bacteria</taxon>
        <taxon>Pseudomonadati</taxon>
        <taxon>Pseudomonadota</taxon>
        <taxon>Alphaproteobacteria</taxon>
        <taxon>Hyphomicrobiales</taxon>
        <taxon>Rhizobiaceae</taxon>
        <taxon>Rhizobium/Agrobacterium group</taxon>
        <taxon>Rhizobium</taxon>
    </lineage>
</organism>
<dbReference type="EMBL" id="QDFR01000001">
    <property type="protein sequence ID" value="PVE57256.1"/>
    <property type="molecule type" value="Genomic_DNA"/>
</dbReference>
<dbReference type="Proteomes" id="UP000244335">
    <property type="component" value="Unassembled WGS sequence"/>
</dbReference>
<evidence type="ECO:0000313" key="2">
    <source>
        <dbReference type="Proteomes" id="UP000244335"/>
    </source>
</evidence>
<proteinExistence type="predicted"/>
<sequence>MAANKGTQMSITVQKTIPAQRMRQFDEMVDRWLAEGPIKLATNATITAMDNADIPKEEQAAIIEDRDIIMRYNMRLGVISELFAPAIEKAVGSSRSGSEAQDEIARLIVTAIGIRQSDDSELVTFTFATQEEADIFDLSV</sequence>
<name>A0AA92C7B8_RHIRH</name>
<gene>
    <name evidence="1" type="ORF">DC430_05935</name>
</gene>
<reference evidence="1 2" key="1">
    <citation type="submission" date="2018-04" db="EMBL/GenBank/DDBJ databases">
        <authorList>
            <person name="Hagen T."/>
        </authorList>
    </citation>
    <scope>NUCLEOTIDE SEQUENCE [LARGE SCALE GENOMIC DNA]</scope>
    <source>
        <strain evidence="1 2">TPD7009</strain>
    </source>
</reference>
<dbReference type="AlphaFoldDB" id="A0AA92C7B8"/>